<evidence type="ECO:0000313" key="4">
    <source>
        <dbReference type="Proteomes" id="UP000261660"/>
    </source>
</evidence>
<dbReference type="InParanoid" id="A0A3Q3FHC0"/>
<accession>A0A3Q3FHC0</accession>
<reference evidence="3" key="2">
    <citation type="submission" date="2025-09" db="UniProtKB">
        <authorList>
            <consortium name="Ensembl"/>
        </authorList>
    </citation>
    <scope>IDENTIFICATION</scope>
</reference>
<sequence length="553" mass="61784">MKPNFVKPRQNYKENSAIINKKVTSTQPTAPHTAPPTAPHTAPHTAPPTASPVPDNFCTFKPLSSAEAEEERLILDSIAWPETPPLPAPFSLNQTSNAAHSTFIILPGGVGDERHVGDQLEVMIKMYDFQGNPKKSGGDAIVARLHNRALEAGVAGRVVDHLNGSYSAVFPLLWEGSAQVEVTLVHSSEAITVLRRLNREQPDRTILKSLFRSGSVSETTICNICLRQTNQPQCNYTDLHTGDPWFCYKPKELSCDTRMNHMNGGMRIKLKANEANLFKSNVNMQVFIQASGPANVTVLPQRKEQPMDSLGSGKSGLSGYYYQGVWRSLGGTEVHQFNNSSAISQCLKGKVVHMYGDSTIRQWFEYLDASLPDAKEINRNNPKKSGPFMIWDNAKNILVKFHLHGPPLSVSIHIPTSELRYIANEIDDVVGGTNTVVIFGIWAHLTPFPMQFYIRRLYGIRRAVIRLLNRAPDTLVVIRTPNLRGTNPYIFAFNDWYAIQQDKVVRAVFKGLNVQLVDAWEMVLAHHLPHYIHPPPPIIKNIMNIILSHMCPQ</sequence>
<dbReference type="GeneTree" id="ENSGT00950000182866"/>
<evidence type="ECO:0000256" key="1">
    <source>
        <dbReference type="SAM" id="MobiDB-lite"/>
    </source>
</evidence>
<feature type="region of interest" description="Disordered" evidence="1">
    <location>
        <begin position="1"/>
        <end position="56"/>
    </location>
</feature>
<dbReference type="Proteomes" id="UP000261660">
    <property type="component" value="Unplaced"/>
</dbReference>
<reference evidence="3" key="1">
    <citation type="submission" date="2025-08" db="UniProtKB">
        <authorList>
            <consortium name="Ensembl"/>
        </authorList>
    </citation>
    <scope>IDENTIFICATION</scope>
</reference>
<organism evidence="3 4">
    <name type="scientific">Labrus bergylta</name>
    <name type="common">ballan wrasse</name>
    <dbReference type="NCBI Taxonomy" id="56723"/>
    <lineage>
        <taxon>Eukaryota</taxon>
        <taxon>Metazoa</taxon>
        <taxon>Chordata</taxon>
        <taxon>Craniata</taxon>
        <taxon>Vertebrata</taxon>
        <taxon>Euteleostomi</taxon>
        <taxon>Actinopterygii</taxon>
        <taxon>Neopterygii</taxon>
        <taxon>Teleostei</taxon>
        <taxon>Neoteleostei</taxon>
        <taxon>Acanthomorphata</taxon>
        <taxon>Eupercaria</taxon>
        <taxon>Labriformes</taxon>
        <taxon>Labridae</taxon>
        <taxon>Labrus</taxon>
    </lineage>
</organism>
<dbReference type="InterPro" id="IPR026845">
    <property type="entry name" value="NXPH/NXPE"/>
</dbReference>
<dbReference type="PANTHER" id="PTHR16165">
    <property type="entry name" value="NXPE FAMILY MEMBER"/>
    <property type="match status" value="1"/>
</dbReference>
<dbReference type="Pfam" id="PF24536">
    <property type="entry name" value="NXPE4_C"/>
    <property type="match status" value="1"/>
</dbReference>
<dbReference type="InterPro" id="IPR057106">
    <property type="entry name" value="NXPE4_C"/>
</dbReference>
<dbReference type="Ensembl" id="ENSLBET00000019586.1">
    <property type="protein sequence ID" value="ENSLBEP00000018558.1"/>
    <property type="gene ID" value="ENSLBEG00000014288.1"/>
</dbReference>
<dbReference type="PANTHER" id="PTHR16165:SF9">
    <property type="entry name" value="NXPE FAMILY MEMBER 3"/>
    <property type="match status" value="1"/>
</dbReference>
<feature type="domain" description="NXPE C-terminal" evidence="2">
    <location>
        <begin position="326"/>
        <end position="551"/>
    </location>
</feature>
<evidence type="ECO:0000313" key="3">
    <source>
        <dbReference type="Ensembl" id="ENSLBEP00000018558.1"/>
    </source>
</evidence>
<dbReference type="Pfam" id="PF06312">
    <property type="entry name" value="Neurexophilin"/>
    <property type="match status" value="1"/>
</dbReference>
<evidence type="ECO:0000259" key="2">
    <source>
        <dbReference type="Pfam" id="PF24536"/>
    </source>
</evidence>
<protein>
    <recommendedName>
        <fullName evidence="2">NXPE C-terminal domain-containing protein</fullName>
    </recommendedName>
</protein>
<proteinExistence type="predicted"/>
<keyword evidence="4" id="KW-1185">Reference proteome</keyword>
<dbReference type="AlphaFoldDB" id="A0A3Q3FHC0"/>
<feature type="compositionally biased region" description="Polar residues" evidence="1">
    <location>
        <begin position="13"/>
        <end position="27"/>
    </location>
</feature>
<name>A0A3Q3FHC0_9LABR</name>